<dbReference type="GO" id="GO:0003723">
    <property type="term" value="F:RNA binding"/>
    <property type="evidence" value="ECO:0007669"/>
    <property type="project" value="UniProtKB-UniRule"/>
</dbReference>
<reference evidence="4 5" key="1">
    <citation type="submission" date="2018-11" db="EMBL/GenBank/DDBJ databases">
        <authorList>
            <consortium name="Pathogen Informatics"/>
        </authorList>
    </citation>
    <scope>NUCLEOTIDE SEQUENCE [LARGE SCALE GENOMIC DNA]</scope>
</reference>
<feature type="domain" description="K Homology" evidence="3">
    <location>
        <begin position="148"/>
        <end position="214"/>
    </location>
</feature>
<dbReference type="Pfam" id="PF00013">
    <property type="entry name" value="KH_1"/>
    <property type="match status" value="1"/>
</dbReference>
<accession>A0A3P7P951</accession>
<dbReference type="InterPro" id="IPR036612">
    <property type="entry name" value="KH_dom_type_1_sf"/>
</dbReference>
<feature type="compositionally biased region" description="Polar residues" evidence="2">
    <location>
        <begin position="99"/>
        <end position="116"/>
    </location>
</feature>
<evidence type="ECO:0000259" key="3">
    <source>
        <dbReference type="Pfam" id="PF00013"/>
    </source>
</evidence>
<protein>
    <recommendedName>
        <fullName evidence="3">K Homology domain-containing protein</fullName>
    </recommendedName>
</protein>
<dbReference type="OrthoDB" id="441329at2759"/>
<dbReference type="SUPFAM" id="SSF54791">
    <property type="entry name" value="Eukaryotic type KH-domain (KH-domain type I)"/>
    <property type="match status" value="1"/>
</dbReference>
<dbReference type="EMBL" id="UYRU01059416">
    <property type="protein sequence ID" value="VDN14486.1"/>
    <property type="molecule type" value="Genomic_DNA"/>
</dbReference>
<dbReference type="InterPro" id="IPR004088">
    <property type="entry name" value="KH_dom_type_1"/>
</dbReference>
<proteinExistence type="predicted"/>
<evidence type="ECO:0000313" key="4">
    <source>
        <dbReference type="EMBL" id="VDN14486.1"/>
    </source>
</evidence>
<keyword evidence="5" id="KW-1185">Reference proteome</keyword>
<evidence type="ECO:0000256" key="2">
    <source>
        <dbReference type="SAM" id="MobiDB-lite"/>
    </source>
</evidence>
<dbReference type="AlphaFoldDB" id="A0A3P7P951"/>
<evidence type="ECO:0000256" key="1">
    <source>
        <dbReference type="PROSITE-ProRule" id="PRU00117"/>
    </source>
</evidence>
<dbReference type="Proteomes" id="UP000281553">
    <property type="component" value="Unassembled WGS sequence"/>
</dbReference>
<evidence type="ECO:0000313" key="5">
    <source>
        <dbReference type="Proteomes" id="UP000281553"/>
    </source>
</evidence>
<sequence length="288" mass="30625">MQTSSSASPSTTSQPHQDSAFLASIASARPSSTAAIAYSVADSKSSFISDQQTLSKFLHSTQGSQCCDLSLTQQCVIGDAFSDAIWSAWPPAGAHEQKPPSNSPTDPLKGESSSVTPSPEYLYSPMLGIPFTTTVRPSLLPNMGLICTRELLVPETLIGRLLGPQGRTLIDMQAHTGTLIQISHKGVYMPGTESRFVSVIGDQVNVNYAVLLIEHLLNLVQKQQGGGGIRSRSSKPGQFLLDDSYSGGASVQPSSPTVFALPNFYCIPETSKPTLPNQTPQVAEQPAF</sequence>
<organism evidence="4 5">
    <name type="scientific">Dibothriocephalus latus</name>
    <name type="common">Fish tapeworm</name>
    <name type="synonym">Diphyllobothrium latum</name>
    <dbReference type="NCBI Taxonomy" id="60516"/>
    <lineage>
        <taxon>Eukaryota</taxon>
        <taxon>Metazoa</taxon>
        <taxon>Spiralia</taxon>
        <taxon>Lophotrochozoa</taxon>
        <taxon>Platyhelminthes</taxon>
        <taxon>Cestoda</taxon>
        <taxon>Eucestoda</taxon>
        <taxon>Diphyllobothriidea</taxon>
        <taxon>Diphyllobothriidae</taxon>
        <taxon>Dibothriocephalus</taxon>
    </lineage>
</organism>
<dbReference type="PROSITE" id="PS50084">
    <property type="entry name" value="KH_TYPE_1"/>
    <property type="match status" value="1"/>
</dbReference>
<dbReference type="Gene3D" id="3.30.1370.10">
    <property type="entry name" value="K Homology domain, type 1"/>
    <property type="match status" value="1"/>
</dbReference>
<name>A0A3P7P951_DIBLA</name>
<keyword evidence="1" id="KW-0694">RNA-binding</keyword>
<feature type="region of interest" description="Disordered" evidence="2">
    <location>
        <begin position="91"/>
        <end position="116"/>
    </location>
</feature>
<gene>
    <name evidence="4" type="ORF">DILT_LOCUS10317</name>
</gene>